<protein>
    <submittedName>
        <fullName evidence="9">SET domain-containing protein-lysine N-methyltransferase</fullName>
    </submittedName>
</protein>
<evidence type="ECO:0000256" key="3">
    <source>
        <dbReference type="ARBA" id="ARBA00022603"/>
    </source>
</evidence>
<keyword evidence="2" id="KW-0158">Chromosome</keyword>
<dbReference type="InterPro" id="IPR050777">
    <property type="entry name" value="SET2_Histone-Lys_MeTrsfase"/>
</dbReference>
<reference evidence="9" key="1">
    <citation type="journal article" date="2021" name="PeerJ">
        <title>Extensive microbial diversity within the chicken gut microbiome revealed by metagenomics and culture.</title>
        <authorList>
            <person name="Gilroy R."/>
            <person name="Ravi A."/>
            <person name="Getino M."/>
            <person name="Pursley I."/>
            <person name="Horton D.L."/>
            <person name="Alikhan N.F."/>
            <person name="Baker D."/>
            <person name="Gharbi K."/>
            <person name="Hall N."/>
            <person name="Watson M."/>
            <person name="Adriaenssens E.M."/>
            <person name="Foster-Nyarko E."/>
            <person name="Jarju S."/>
            <person name="Secka A."/>
            <person name="Antonio M."/>
            <person name="Oren A."/>
            <person name="Chaudhuri R.R."/>
            <person name="La Ragione R."/>
            <person name="Hildebrand F."/>
            <person name="Pallen M.J."/>
        </authorList>
    </citation>
    <scope>NUCLEOTIDE SEQUENCE</scope>
    <source>
        <strain evidence="9">9264</strain>
    </source>
</reference>
<dbReference type="SMART" id="SM00317">
    <property type="entry name" value="SET"/>
    <property type="match status" value="1"/>
</dbReference>
<dbReference type="PANTHER" id="PTHR22884">
    <property type="entry name" value="SET DOMAIN PROTEINS"/>
    <property type="match status" value="1"/>
</dbReference>
<dbReference type="InterPro" id="IPR003616">
    <property type="entry name" value="Post-SET_dom"/>
</dbReference>
<feature type="coiled-coil region" evidence="6">
    <location>
        <begin position="174"/>
        <end position="208"/>
    </location>
</feature>
<evidence type="ECO:0000313" key="9">
    <source>
        <dbReference type="EMBL" id="HJD43644.1"/>
    </source>
</evidence>
<dbReference type="GO" id="GO:0008168">
    <property type="term" value="F:methyltransferase activity"/>
    <property type="evidence" value="ECO:0007669"/>
    <property type="project" value="UniProtKB-KW"/>
</dbReference>
<dbReference type="Gene3D" id="2.170.270.10">
    <property type="entry name" value="SET domain"/>
    <property type="match status" value="1"/>
</dbReference>
<dbReference type="GO" id="GO:0005694">
    <property type="term" value="C:chromosome"/>
    <property type="evidence" value="ECO:0007669"/>
    <property type="project" value="UniProtKB-SubCell"/>
</dbReference>
<evidence type="ECO:0000256" key="5">
    <source>
        <dbReference type="ARBA" id="ARBA00022691"/>
    </source>
</evidence>
<comment type="caution">
    <text evidence="9">The sequence shown here is derived from an EMBL/GenBank/DDBJ whole genome shotgun (WGS) entry which is preliminary data.</text>
</comment>
<gene>
    <name evidence="9" type="ORF">H9906_01265</name>
</gene>
<evidence type="ECO:0000256" key="2">
    <source>
        <dbReference type="ARBA" id="ARBA00022454"/>
    </source>
</evidence>
<accession>A0A9D2REC1</accession>
<evidence type="ECO:0000256" key="1">
    <source>
        <dbReference type="ARBA" id="ARBA00004286"/>
    </source>
</evidence>
<dbReference type="PROSITE" id="PS50868">
    <property type="entry name" value="POST_SET"/>
    <property type="match status" value="1"/>
</dbReference>
<keyword evidence="3" id="KW-0489">Methyltransferase</keyword>
<evidence type="ECO:0000256" key="4">
    <source>
        <dbReference type="ARBA" id="ARBA00022679"/>
    </source>
</evidence>
<dbReference type="InterPro" id="IPR046341">
    <property type="entry name" value="SET_dom_sf"/>
</dbReference>
<name>A0A9D2REC1_9BURK</name>
<dbReference type="GO" id="GO:0032259">
    <property type="term" value="P:methylation"/>
    <property type="evidence" value="ECO:0007669"/>
    <property type="project" value="UniProtKB-KW"/>
</dbReference>
<evidence type="ECO:0000256" key="6">
    <source>
        <dbReference type="SAM" id="Coils"/>
    </source>
</evidence>
<evidence type="ECO:0000313" key="10">
    <source>
        <dbReference type="Proteomes" id="UP000823889"/>
    </source>
</evidence>
<dbReference type="EMBL" id="DWUQ01000025">
    <property type="protein sequence ID" value="HJD43644.1"/>
    <property type="molecule type" value="Genomic_DNA"/>
</dbReference>
<dbReference type="AlphaFoldDB" id="A0A9D2REC1"/>
<keyword evidence="6" id="KW-0175">Coiled coil</keyword>
<feature type="domain" description="SET" evidence="7">
    <location>
        <begin position="8"/>
        <end position="122"/>
    </location>
</feature>
<dbReference type="Proteomes" id="UP000823889">
    <property type="component" value="Unassembled WGS sequence"/>
</dbReference>
<organism evidence="9 10">
    <name type="scientific">Candidatus Paenalcaligenes intestinipullorum</name>
    <dbReference type="NCBI Taxonomy" id="2838718"/>
    <lineage>
        <taxon>Bacteria</taxon>
        <taxon>Pseudomonadati</taxon>
        <taxon>Pseudomonadota</taxon>
        <taxon>Betaproteobacteria</taxon>
        <taxon>Burkholderiales</taxon>
        <taxon>Alcaligenaceae</taxon>
        <taxon>Paenalcaligenes</taxon>
    </lineage>
</organism>
<evidence type="ECO:0000259" key="8">
    <source>
        <dbReference type="PROSITE" id="PS50868"/>
    </source>
</evidence>
<dbReference type="Pfam" id="PF00856">
    <property type="entry name" value="SET"/>
    <property type="match status" value="1"/>
</dbReference>
<keyword evidence="4" id="KW-0808">Transferase</keyword>
<sequence length="211" mass="23878">MSTRLSPPWHEVRDSALHGRGVFAARFIPAGTYILEYEGQRLSTEEADASEPSDPSDASHTFFFALSDGTIIDGGVGGNDSRFINHSCEPNCEGHENDSGTRVYIVTLRDIQPDEELLYDYALTIDDELTPELQAQYRCLCGSEHCRGTMLALPEAEMNLDTVHDLVQRLHKGQRKQRKRLKKLRHKQRELAEQLSRVENKLDQLLGLVDK</sequence>
<evidence type="ECO:0000259" key="7">
    <source>
        <dbReference type="PROSITE" id="PS50280"/>
    </source>
</evidence>
<proteinExistence type="predicted"/>
<feature type="domain" description="Post-SET" evidence="8">
    <location>
        <begin position="135"/>
        <end position="151"/>
    </location>
</feature>
<dbReference type="SUPFAM" id="SSF82199">
    <property type="entry name" value="SET domain"/>
    <property type="match status" value="1"/>
</dbReference>
<comment type="subcellular location">
    <subcellularLocation>
        <location evidence="1">Chromosome</location>
    </subcellularLocation>
</comment>
<keyword evidence="5" id="KW-0949">S-adenosyl-L-methionine</keyword>
<reference evidence="9" key="2">
    <citation type="submission" date="2021-04" db="EMBL/GenBank/DDBJ databases">
        <authorList>
            <person name="Gilroy R."/>
        </authorList>
    </citation>
    <scope>NUCLEOTIDE SEQUENCE</scope>
    <source>
        <strain evidence="9">9264</strain>
    </source>
</reference>
<dbReference type="InterPro" id="IPR001214">
    <property type="entry name" value="SET_dom"/>
</dbReference>
<dbReference type="PROSITE" id="PS50280">
    <property type="entry name" value="SET"/>
    <property type="match status" value="1"/>
</dbReference>